<dbReference type="InterPro" id="IPR016130">
    <property type="entry name" value="Tyr_Pase_AS"/>
</dbReference>
<dbReference type="RefSeq" id="XP_012212026.1">
    <property type="nucleotide sequence ID" value="XM_012356636.1"/>
</dbReference>
<dbReference type="GO" id="GO:0005829">
    <property type="term" value="C:cytosol"/>
    <property type="evidence" value="ECO:0007669"/>
    <property type="project" value="TreeGrafter"/>
</dbReference>
<dbReference type="Proteomes" id="UP000030745">
    <property type="component" value="Unassembled WGS sequence"/>
</dbReference>
<dbReference type="InterPro" id="IPR027417">
    <property type="entry name" value="P-loop_NTPase"/>
</dbReference>
<dbReference type="InterPro" id="IPR031157">
    <property type="entry name" value="G_TR_CS"/>
</dbReference>
<dbReference type="STRING" id="695850.A0A067BRJ1"/>
<dbReference type="InterPro" id="IPR000795">
    <property type="entry name" value="T_Tr_GTP-bd_dom"/>
</dbReference>
<dbReference type="GO" id="GO:0061928">
    <property type="term" value="F:glutathione specific gamma-glutamylcyclotransferase activity"/>
    <property type="evidence" value="ECO:0007669"/>
    <property type="project" value="InterPro"/>
</dbReference>
<feature type="domain" description="Tr-type G" evidence="1">
    <location>
        <begin position="28"/>
        <end position="113"/>
    </location>
</feature>
<dbReference type="GO" id="GO:0006751">
    <property type="term" value="P:glutathione catabolic process"/>
    <property type="evidence" value="ECO:0007669"/>
    <property type="project" value="InterPro"/>
</dbReference>
<dbReference type="PROSITE" id="PS51722">
    <property type="entry name" value="G_TR_2"/>
    <property type="match status" value="1"/>
</dbReference>
<dbReference type="VEuPathDB" id="FungiDB:SPRG_21866"/>
<dbReference type="NCBIfam" id="TIGR00231">
    <property type="entry name" value="small_GTP"/>
    <property type="match status" value="1"/>
</dbReference>
<dbReference type="PROSITE" id="PS00383">
    <property type="entry name" value="TYR_PHOSPHATASE_1"/>
    <property type="match status" value="1"/>
</dbReference>
<organism evidence="2 3">
    <name type="scientific">Saprolegnia parasitica (strain CBS 223.65)</name>
    <dbReference type="NCBI Taxonomy" id="695850"/>
    <lineage>
        <taxon>Eukaryota</taxon>
        <taxon>Sar</taxon>
        <taxon>Stramenopiles</taxon>
        <taxon>Oomycota</taxon>
        <taxon>Saprolegniomycetes</taxon>
        <taxon>Saprolegniales</taxon>
        <taxon>Saprolegniaceae</taxon>
        <taxon>Saprolegnia</taxon>
    </lineage>
</organism>
<sequence length="202" mass="22375">MFLRRAAAAIRRPAPSSFRRSFASLPNDRIRNVAIVAHVDHGKTTLVDQLLKHGGNSISEERVMDSIDLERERGITIMSKCTRVEYEGKVLNIVDTPGHADFGGEVERILSMAGYDRDEVDVHCTDGVVRSALVFIATPDNSDFLGPAPLDIMAHEIRTRVGPSGPNLEYFEKLCQCMRDIHVEDPHLLDLEAAIAQQAKAT</sequence>
<dbReference type="KEGG" id="spar:SPRG_21866"/>
<evidence type="ECO:0000259" key="1">
    <source>
        <dbReference type="PROSITE" id="PS51722"/>
    </source>
</evidence>
<dbReference type="Pfam" id="PF00009">
    <property type="entry name" value="GTP_EFTU"/>
    <property type="match status" value="1"/>
</dbReference>
<proteinExistence type="predicted"/>
<dbReference type="PANTHER" id="PTHR42908:SF8">
    <property type="entry name" value="TR-TYPE G DOMAIN-CONTAINING PROTEIN"/>
    <property type="match status" value="1"/>
</dbReference>
<evidence type="ECO:0000313" key="2">
    <source>
        <dbReference type="EMBL" id="KDO17267.1"/>
    </source>
</evidence>
<dbReference type="GO" id="GO:0005525">
    <property type="term" value="F:GTP binding"/>
    <property type="evidence" value="ECO:0007669"/>
    <property type="project" value="InterPro"/>
</dbReference>
<dbReference type="OrthoDB" id="1933483at2759"/>
<dbReference type="GO" id="GO:1990904">
    <property type="term" value="C:ribonucleoprotein complex"/>
    <property type="evidence" value="ECO:0007669"/>
    <property type="project" value="TreeGrafter"/>
</dbReference>
<gene>
    <name evidence="2" type="ORF">SPRG_21866</name>
</gene>
<dbReference type="InterPro" id="IPR005225">
    <property type="entry name" value="Small_GTP-bd"/>
</dbReference>
<accession>A0A067BRJ1</accession>
<dbReference type="EMBL" id="KK583719">
    <property type="protein sequence ID" value="KDO17267.1"/>
    <property type="molecule type" value="Genomic_DNA"/>
</dbReference>
<dbReference type="PRINTS" id="PR00315">
    <property type="entry name" value="ELONGATNFCT"/>
</dbReference>
<reference evidence="2 3" key="1">
    <citation type="journal article" date="2013" name="PLoS Genet.">
        <title>Distinctive expansion of potential virulence genes in the genome of the oomycete fish pathogen Saprolegnia parasitica.</title>
        <authorList>
            <person name="Jiang R.H."/>
            <person name="de Bruijn I."/>
            <person name="Haas B.J."/>
            <person name="Belmonte R."/>
            <person name="Lobach L."/>
            <person name="Christie J."/>
            <person name="van den Ackerveken G."/>
            <person name="Bottin A."/>
            <person name="Bulone V."/>
            <person name="Diaz-Moreno S.M."/>
            <person name="Dumas B."/>
            <person name="Fan L."/>
            <person name="Gaulin E."/>
            <person name="Govers F."/>
            <person name="Grenville-Briggs L.J."/>
            <person name="Horner N.R."/>
            <person name="Levin J.Z."/>
            <person name="Mammella M."/>
            <person name="Meijer H.J."/>
            <person name="Morris P."/>
            <person name="Nusbaum C."/>
            <person name="Oome S."/>
            <person name="Phillips A.J."/>
            <person name="van Rooyen D."/>
            <person name="Rzeszutek E."/>
            <person name="Saraiva M."/>
            <person name="Secombes C.J."/>
            <person name="Seidl M.F."/>
            <person name="Snel B."/>
            <person name="Stassen J.H."/>
            <person name="Sykes S."/>
            <person name="Tripathy S."/>
            <person name="van den Berg H."/>
            <person name="Vega-Arreguin J.C."/>
            <person name="Wawra S."/>
            <person name="Young S.K."/>
            <person name="Zeng Q."/>
            <person name="Dieguez-Uribeondo J."/>
            <person name="Russ C."/>
            <person name="Tyler B.M."/>
            <person name="van West P."/>
        </authorList>
    </citation>
    <scope>NUCLEOTIDE SEQUENCE [LARGE SCALE GENOMIC DNA]</scope>
    <source>
        <strain evidence="2 3">CBS 223.65</strain>
    </source>
</reference>
<name>A0A067BRJ1_SAPPC</name>
<dbReference type="PROSITE" id="PS00301">
    <property type="entry name" value="G_TR_1"/>
    <property type="match status" value="1"/>
</dbReference>
<dbReference type="Gene3D" id="3.40.50.300">
    <property type="entry name" value="P-loop containing nucleotide triphosphate hydrolases"/>
    <property type="match status" value="1"/>
</dbReference>
<dbReference type="GO" id="GO:0003924">
    <property type="term" value="F:GTPase activity"/>
    <property type="evidence" value="ECO:0007669"/>
    <property type="project" value="InterPro"/>
</dbReference>
<dbReference type="PANTHER" id="PTHR42908">
    <property type="entry name" value="TRANSLATION ELONGATION FACTOR-RELATED"/>
    <property type="match status" value="1"/>
</dbReference>
<dbReference type="GeneID" id="24142374"/>
<dbReference type="AlphaFoldDB" id="A0A067BRJ1"/>
<dbReference type="SUPFAM" id="SSF52540">
    <property type="entry name" value="P-loop containing nucleoside triphosphate hydrolases"/>
    <property type="match status" value="1"/>
</dbReference>
<protein>
    <recommendedName>
        <fullName evidence="1">Tr-type G domain-containing protein</fullName>
    </recommendedName>
</protein>
<keyword evidence="3" id="KW-1185">Reference proteome</keyword>
<evidence type="ECO:0000313" key="3">
    <source>
        <dbReference type="Proteomes" id="UP000030745"/>
    </source>
</evidence>